<keyword evidence="2" id="KW-0227">DNA damage</keyword>
<reference evidence="5" key="1">
    <citation type="submission" date="2020-11" db="EMBL/GenBank/DDBJ databases">
        <authorList>
            <person name="Tran Van P."/>
        </authorList>
    </citation>
    <scope>NUCLEOTIDE SEQUENCE</scope>
</reference>
<comment type="function">
    <text evidence="2">Key component of the cytosolic iron-sulfur protein assembly (CIA) complex, a multiprotein complex that mediates the incorporation of iron-sulfur cluster into apoproteins specifically involved in DNA metabolism and genomic integrity. In the CIA complex, MMS19 acts as an adapter between early-acting CIA components and a subset of cellular target iron-sulfur proteins.</text>
</comment>
<comment type="subunit">
    <text evidence="2">Component of the CIA complex.</text>
</comment>
<keyword evidence="3" id="KW-0175">Coiled coil</keyword>
<dbReference type="InterPro" id="IPR011989">
    <property type="entry name" value="ARM-like"/>
</dbReference>
<dbReference type="GO" id="GO:0005634">
    <property type="term" value="C:nucleus"/>
    <property type="evidence" value="ECO:0007669"/>
    <property type="project" value="UniProtKB-SubCell"/>
</dbReference>
<sequence>MDSLFGVLGRGVSKLNIKYSQHLSESLLQFSVMGKVDELLPVLPPTCFCTYETGLKFLDSLNATQALIVFGLTNELISNLKYQINADQLTELFDKLVIFATNNKYNNLKICILATKSIGALVNRFDGKIDALNEKLKQFLKQTEERLDDSELSEENQLLIINALIWSTKGLVIGGHIVRKDFIALLMKLIEHNNSLIRNEISKAFAVIQSKDESCLTSENNANVRILYNQSFYFETFDTLLSGYLKYKTEDSDRKQIFLSALLTQLNLIPKAVFCNELKRLLPMLLDAISDHSITSDCCRDNQRAALDAIYQILIDKNERILDPSLKSTVNNCVNLSINSPYLEVRRSALNCLAEIAHNFEDSILNHLRDEVVRNLRKTLNDRKRIVRKSAVRARCKWILIGQPGK</sequence>
<dbReference type="InterPro" id="IPR024687">
    <property type="entry name" value="MMS19_C"/>
</dbReference>
<dbReference type="GO" id="GO:0006281">
    <property type="term" value="P:DNA repair"/>
    <property type="evidence" value="ECO:0007669"/>
    <property type="project" value="UniProtKB-UniRule"/>
</dbReference>
<feature type="coiled-coil region" evidence="3">
    <location>
        <begin position="122"/>
        <end position="153"/>
    </location>
</feature>
<protein>
    <recommendedName>
        <fullName evidence="2">MMS19 nucleotide excision repair protein</fullName>
    </recommendedName>
</protein>
<evidence type="ECO:0000256" key="3">
    <source>
        <dbReference type="SAM" id="Coils"/>
    </source>
</evidence>
<organism evidence="5">
    <name type="scientific">Medioppia subpectinata</name>
    <dbReference type="NCBI Taxonomy" id="1979941"/>
    <lineage>
        <taxon>Eukaryota</taxon>
        <taxon>Metazoa</taxon>
        <taxon>Ecdysozoa</taxon>
        <taxon>Arthropoda</taxon>
        <taxon>Chelicerata</taxon>
        <taxon>Arachnida</taxon>
        <taxon>Acari</taxon>
        <taxon>Acariformes</taxon>
        <taxon>Sarcoptiformes</taxon>
        <taxon>Oribatida</taxon>
        <taxon>Brachypylina</taxon>
        <taxon>Oppioidea</taxon>
        <taxon>Oppiidae</taxon>
        <taxon>Medioppia</taxon>
    </lineage>
</organism>
<evidence type="ECO:0000256" key="2">
    <source>
        <dbReference type="RuleBase" id="RU367072"/>
    </source>
</evidence>
<dbReference type="OrthoDB" id="342900at2759"/>
<comment type="similarity">
    <text evidence="1 2">Belongs to the MET18/MMS19 family.</text>
</comment>
<dbReference type="GO" id="GO:0005819">
    <property type="term" value="C:spindle"/>
    <property type="evidence" value="ECO:0007669"/>
    <property type="project" value="UniProtKB-SubCell"/>
</dbReference>
<name>A0A7R9KFW9_9ACAR</name>
<dbReference type="AlphaFoldDB" id="A0A7R9KFW9"/>
<dbReference type="PANTHER" id="PTHR12891">
    <property type="entry name" value="DNA REPAIR/TRANSCRIPTION PROTEIN MET18/MMS19"/>
    <property type="match status" value="1"/>
</dbReference>
<feature type="domain" description="MMS19 C-terminal" evidence="4">
    <location>
        <begin position="70"/>
        <end position="356"/>
    </location>
</feature>
<dbReference type="Pfam" id="PF12460">
    <property type="entry name" value="MMS19_C"/>
    <property type="match status" value="1"/>
</dbReference>
<dbReference type="Gene3D" id="1.25.10.10">
    <property type="entry name" value="Leucine-rich Repeat Variant"/>
    <property type="match status" value="1"/>
</dbReference>
<keyword evidence="2" id="KW-0206">Cytoskeleton</keyword>
<dbReference type="SUPFAM" id="SSF48371">
    <property type="entry name" value="ARM repeat"/>
    <property type="match status" value="1"/>
</dbReference>
<dbReference type="InterPro" id="IPR016024">
    <property type="entry name" value="ARM-type_fold"/>
</dbReference>
<dbReference type="EMBL" id="OC855551">
    <property type="protein sequence ID" value="CAD7622208.1"/>
    <property type="molecule type" value="Genomic_DNA"/>
</dbReference>
<dbReference type="GO" id="GO:0097361">
    <property type="term" value="C:cytosolic [4Fe-4S] assembly targeting complex"/>
    <property type="evidence" value="ECO:0007669"/>
    <property type="project" value="UniProtKB-UniRule"/>
</dbReference>
<dbReference type="GO" id="GO:0051604">
    <property type="term" value="P:protein maturation"/>
    <property type="evidence" value="ECO:0007669"/>
    <property type="project" value="UniProtKB-UniRule"/>
</dbReference>
<keyword evidence="2" id="KW-0234">DNA repair</keyword>
<gene>
    <name evidence="5" type="ORF">OSB1V03_LOCUS2674</name>
</gene>
<evidence type="ECO:0000313" key="5">
    <source>
        <dbReference type="EMBL" id="CAD7622208.1"/>
    </source>
</evidence>
<keyword evidence="2" id="KW-0963">Cytoplasm</keyword>
<dbReference type="GO" id="GO:0016226">
    <property type="term" value="P:iron-sulfur cluster assembly"/>
    <property type="evidence" value="ECO:0007669"/>
    <property type="project" value="UniProtKB-UniRule"/>
</dbReference>
<dbReference type="Proteomes" id="UP000759131">
    <property type="component" value="Unassembled WGS sequence"/>
</dbReference>
<evidence type="ECO:0000313" key="6">
    <source>
        <dbReference type="Proteomes" id="UP000759131"/>
    </source>
</evidence>
<dbReference type="InterPro" id="IPR039920">
    <property type="entry name" value="MMS19"/>
</dbReference>
<keyword evidence="6" id="KW-1185">Reference proteome</keyword>
<keyword evidence="2" id="KW-0539">Nucleus</keyword>
<evidence type="ECO:0000259" key="4">
    <source>
        <dbReference type="Pfam" id="PF12460"/>
    </source>
</evidence>
<comment type="subcellular location">
    <subcellularLocation>
        <location evidence="2">Cytoplasm</location>
        <location evidence="2">Cytoskeleton</location>
        <location evidence="2">Spindle</location>
    </subcellularLocation>
    <subcellularLocation>
        <location evidence="2">Nucleus</location>
    </subcellularLocation>
</comment>
<evidence type="ECO:0000256" key="1">
    <source>
        <dbReference type="ARBA" id="ARBA00009340"/>
    </source>
</evidence>
<dbReference type="EMBL" id="CAJPIZ010000976">
    <property type="protein sequence ID" value="CAG2102638.1"/>
    <property type="molecule type" value="Genomic_DNA"/>
</dbReference>
<proteinExistence type="inferred from homology"/>
<accession>A0A7R9KFW9</accession>
<dbReference type="PANTHER" id="PTHR12891:SF0">
    <property type="entry name" value="MMS19 NUCLEOTIDE EXCISION REPAIR PROTEIN HOMOLOG"/>
    <property type="match status" value="1"/>
</dbReference>